<evidence type="ECO:0000313" key="3">
    <source>
        <dbReference type="EMBL" id="CAE0786953.1"/>
    </source>
</evidence>
<keyword evidence="2" id="KW-0812">Transmembrane</keyword>
<feature type="transmembrane region" description="Helical" evidence="2">
    <location>
        <begin position="206"/>
        <end position="226"/>
    </location>
</feature>
<dbReference type="AlphaFoldDB" id="A0A7S4C5K6"/>
<reference evidence="3" key="1">
    <citation type="submission" date="2021-01" db="EMBL/GenBank/DDBJ databases">
        <authorList>
            <person name="Corre E."/>
            <person name="Pelletier E."/>
            <person name="Niang G."/>
            <person name="Scheremetjew M."/>
            <person name="Finn R."/>
            <person name="Kale V."/>
            <person name="Holt S."/>
            <person name="Cochrane G."/>
            <person name="Meng A."/>
            <person name="Brown T."/>
            <person name="Cohen L."/>
        </authorList>
    </citation>
    <scope>NUCLEOTIDE SEQUENCE</scope>
    <source>
        <strain evidence="3">CCMP645</strain>
    </source>
</reference>
<gene>
    <name evidence="3" type="ORF">PCAR00345_LOCUS39661</name>
</gene>
<accession>A0A7S4C5K6</accession>
<feature type="transmembrane region" description="Helical" evidence="2">
    <location>
        <begin position="132"/>
        <end position="154"/>
    </location>
</feature>
<keyword evidence="2" id="KW-0472">Membrane</keyword>
<evidence type="ECO:0000256" key="1">
    <source>
        <dbReference type="SAM" id="MobiDB-lite"/>
    </source>
</evidence>
<feature type="transmembrane region" description="Helical" evidence="2">
    <location>
        <begin position="91"/>
        <end position="112"/>
    </location>
</feature>
<keyword evidence="2" id="KW-1133">Transmembrane helix</keyword>
<feature type="transmembrane region" description="Helical" evidence="2">
    <location>
        <begin position="293"/>
        <end position="311"/>
    </location>
</feature>
<name>A0A7S4C5K6_CHRCT</name>
<feature type="region of interest" description="Disordered" evidence="1">
    <location>
        <begin position="365"/>
        <end position="442"/>
    </location>
</feature>
<protein>
    <submittedName>
        <fullName evidence="3">Uncharacterized protein</fullName>
    </submittedName>
</protein>
<organism evidence="3">
    <name type="scientific">Chrysotila carterae</name>
    <name type="common">Marine alga</name>
    <name type="synonym">Syracosphaera carterae</name>
    <dbReference type="NCBI Taxonomy" id="13221"/>
    <lineage>
        <taxon>Eukaryota</taxon>
        <taxon>Haptista</taxon>
        <taxon>Haptophyta</taxon>
        <taxon>Prymnesiophyceae</taxon>
        <taxon>Isochrysidales</taxon>
        <taxon>Isochrysidaceae</taxon>
        <taxon>Chrysotila</taxon>
    </lineage>
</organism>
<feature type="transmembrane region" description="Helical" evidence="2">
    <location>
        <begin position="53"/>
        <end position="70"/>
    </location>
</feature>
<feature type="transmembrane region" description="Helical" evidence="2">
    <location>
        <begin position="181"/>
        <end position="200"/>
    </location>
</feature>
<feature type="transmembrane region" description="Helical" evidence="2">
    <location>
        <begin position="260"/>
        <end position="281"/>
    </location>
</feature>
<proteinExistence type="predicted"/>
<feature type="compositionally biased region" description="Low complexity" evidence="1">
    <location>
        <begin position="383"/>
        <end position="395"/>
    </location>
</feature>
<sequence>MAIGDDCKIDSDCDGAAVVCERDECSCPWYTQMQGPDCEDLSAGSAWALSNRTLIIIAYSVVFVYAALIMRKIIIQVQRLTPVRWSGRKTFILLSLAQCTCVLEVGLNLLHIADVAGAKIDKQLIAVGGSSVETVAACCGMLVLLHVSLLWIAVCEQSNTLKVSVSAKRERVIEARLKRFTAAYTLLFISGCIGCIFILLLVSVLAYYVVFFGLLTITAGVLILTYQIGAYRLAKQLHGAEVAIQTKMPRYTRVVQRTRATAAHVSAGLLCCLVALGSSYFAYWDALSRSLPFAWLACILLFHLGASWALFAGCRAIGNMADSALSTIVNSRILSDESSSRVPQRSSGVARGSWPENSYTGALRRTYTPPGLRRTSSPIGNRAPSAAPSEAAPAAFRAVDSGNGSTGRSSCAADGRGSGGGTERSATTPTVRFVKINETTKV</sequence>
<evidence type="ECO:0000256" key="2">
    <source>
        <dbReference type="SAM" id="Phobius"/>
    </source>
</evidence>
<dbReference type="EMBL" id="HBIZ01064381">
    <property type="protein sequence ID" value="CAE0786953.1"/>
    <property type="molecule type" value="Transcribed_RNA"/>
</dbReference>